<proteinExistence type="predicted"/>
<organism evidence="1">
    <name type="scientific">Ixodes ricinus</name>
    <name type="common">Common tick</name>
    <name type="synonym">Acarus ricinus</name>
    <dbReference type="NCBI Taxonomy" id="34613"/>
    <lineage>
        <taxon>Eukaryota</taxon>
        <taxon>Metazoa</taxon>
        <taxon>Ecdysozoa</taxon>
        <taxon>Arthropoda</taxon>
        <taxon>Chelicerata</taxon>
        <taxon>Arachnida</taxon>
        <taxon>Acari</taxon>
        <taxon>Parasitiformes</taxon>
        <taxon>Ixodida</taxon>
        <taxon>Ixodoidea</taxon>
        <taxon>Ixodidae</taxon>
        <taxon>Ixodinae</taxon>
        <taxon>Ixodes</taxon>
    </lineage>
</organism>
<evidence type="ECO:0000313" key="1">
    <source>
        <dbReference type="EMBL" id="MXU82554.1"/>
    </source>
</evidence>
<sequence length="69" mass="7638">MLRHFGHVTALVAVSTVPPLGSAMRRGICSCMFHALTRLPTFRPNNTRHLPSFERAGQQHCTIAQPSII</sequence>
<accession>A0A6B0U1M8</accession>
<name>A0A6B0U1M8_IXORI</name>
<reference evidence="1" key="1">
    <citation type="submission" date="2019-12" db="EMBL/GenBank/DDBJ databases">
        <title>An insight into the sialome of adult female Ixodes ricinus ticks feeding for 6 days.</title>
        <authorList>
            <person name="Perner J."/>
            <person name="Ribeiro J.M.C."/>
        </authorList>
    </citation>
    <scope>NUCLEOTIDE SEQUENCE</scope>
    <source>
        <strain evidence="1">Semi-engorged</strain>
        <tissue evidence="1">Salivary glands</tissue>
    </source>
</reference>
<dbReference type="AlphaFoldDB" id="A0A6B0U1M8"/>
<dbReference type="EMBL" id="GIFC01000471">
    <property type="protein sequence ID" value="MXU82554.1"/>
    <property type="molecule type" value="Transcribed_RNA"/>
</dbReference>
<protein>
    <submittedName>
        <fullName evidence="1">Putative secreted protein</fullName>
    </submittedName>
</protein>